<evidence type="ECO:0000256" key="1">
    <source>
        <dbReference type="SAM" id="Coils"/>
    </source>
</evidence>
<evidence type="ECO:0000256" key="2">
    <source>
        <dbReference type="SAM" id="MobiDB-lite"/>
    </source>
</evidence>
<feature type="region of interest" description="Disordered" evidence="2">
    <location>
        <begin position="1"/>
        <end position="102"/>
    </location>
</feature>
<feature type="coiled-coil region" evidence="1">
    <location>
        <begin position="153"/>
        <end position="201"/>
    </location>
</feature>
<dbReference type="Proteomes" id="UP000004703">
    <property type="component" value="Chromosome"/>
</dbReference>
<sequence length="265" mass="26665">MVRKPSPAAPADAGDPTASAQGAKGAPATAAADTPPPQKAGPSDRTSGQAAAAVQTASSAPSGEAGSAGQQNAAPGPAPGTGTGSGSGSGSGSGRGSSGGSDLLKEILEGFLKTSTLQSDYQSLYRSLPTVVGIAAEILKKKEAGDAALDEGMQAVERVLTDARDKAEQLSNTMSAQQADLEKLLNDKASLTELLKASQQKKGEAFQGMPQFGPGTAALADPKVAYQLNTLMGNINSMVAREVERQIAGLRSQANAAPQHNRPKS</sequence>
<reference evidence="3 4" key="1">
    <citation type="submission" date="2008-01" db="EMBL/GenBank/DDBJ databases">
        <authorList>
            <person name="Wagner-Dobler I."/>
            <person name="Ferriera S."/>
            <person name="Johnson J."/>
            <person name="Kravitz S."/>
            <person name="Beeson K."/>
            <person name="Sutton G."/>
            <person name="Rogers Y.-H."/>
            <person name="Friedman R."/>
            <person name="Frazier M."/>
            <person name="Venter J.C."/>
        </authorList>
    </citation>
    <scope>NUCLEOTIDE SEQUENCE [LARGE SCALE GENOMIC DNA]</scope>
    <source>
        <strain evidence="4">DSM 17067 / NCIMB 14079 / DFL-11</strain>
    </source>
</reference>
<dbReference type="EMBL" id="ACCU02000001">
    <property type="protein sequence ID" value="EEE43668.2"/>
    <property type="molecule type" value="Genomic_DNA"/>
</dbReference>
<feature type="compositionally biased region" description="Low complexity" evidence="2">
    <location>
        <begin position="1"/>
        <end position="33"/>
    </location>
</feature>
<proteinExistence type="predicted"/>
<gene>
    <name evidence="3" type="ORF">SADFL11_954</name>
</gene>
<accession>A0A5E8GUX2</accession>
<organism evidence="3 4">
    <name type="scientific">Roseibium alexandrii (strain DSM 17067 / NCIMB 14079 / DFL-11)</name>
    <name type="common">Labrenzia alexandrii</name>
    <dbReference type="NCBI Taxonomy" id="244592"/>
    <lineage>
        <taxon>Bacteria</taxon>
        <taxon>Pseudomonadati</taxon>
        <taxon>Pseudomonadota</taxon>
        <taxon>Alphaproteobacteria</taxon>
        <taxon>Hyphomicrobiales</taxon>
        <taxon>Stappiaceae</taxon>
        <taxon>Roseibium</taxon>
    </lineage>
</organism>
<comment type="caution">
    <text evidence="3">The sequence shown here is derived from an EMBL/GenBank/DDBJ whole genome shotgun (WGS) entry which is preliminary data.</text>
</comment>
<evidence type="ECO:0000313" key="4">
    <source>
        <dbReference type="Proteomes" id="UP000004703"/>
    </source>
</evidence>
<name>A0A5E8GUX2_ROSAD</name>
<feature type="compositionally biased region" description="Gly residues" evidence="2">
    <location>
        <begin position="79"/>
        <end position="99"/>
    </location>
</feature>
<dbReference type="RefSeq" id="WP_081450477.1">
    <property type="nucleotide sequence ID" value="NZ_CM011002.1"/>
</dbReference>
<reference evidence="3 4" key="2">
    <citation type="submission" date="2013-04" db="EMBL/GenBank/DDBJ databases">
        <authorList>
            <person name="Fiebig A."/>
            <person name="Pradella S."/>
            <person name="Wagner-Doebler I."/>
        </authorList>
    </citation>
    <scope>NUCLEOTIDE SEQUENCE [LARGE SCALE GENOMIC DNA]</scope>
    <source>
        <strain evidence="4">DSM 17067 / NCIMB 14079 / DFL-11</strain>
    </source>
</reference>
<dbReference type="AlphaFoldDB" id="A0A5E8GUX2"/>
<feature type="compositionally biased region" description="Low complexity" evidence="2">
    <location>
        <begin position="46"/>
        <end position="75"/>
    </location>
</feature>
<protein>
    <submittedName>
        <fullName evidence="3">Uncharacterized protein</fullName>
    </submittedName>
</protein>
<evidence type="ECO:0000313" key="3">
    <source>
        <dbReference type="EMBL" id="EEE43668.2"/>
    </source>
</evidence>
<keyword evidence="1" id="KW-0175">Coiled coil</keyword>